<evidence type="ECO:0000313" key="2">
    <source>
        <dbReference type="EMBL" id="AHF98307.1"/>
    </source>
</evidence>
<reference evidence="2 3" key="1">
    <citation type="submission" date="2014-01" db="EMBL/GenBank/DDBJ databases">
        <authorList>
            <consortium name="DOE Joint Genome Institute"/>
            <person name="Anderson I."/>
            <person name="Huntemann M."/>
            <person name="Han J."/>
            <person name="Chen A."/>
            <person name="Kyrpides N."/>
            <person name="Mavromatis K."/>
            <person name="Markowitz V."/>
            <person name="Palaniappan K."/>
            <person name="Ivanova N."/>
            <person name="Schaumberg A."/>
            <person name="Pati A."/>
            <person name="Liolios K."/>
            <person name="Nordberg H.P."/>
            <person name="Cantor M.N."/>
            <person name="Hua S.X."/>
            <person name="Woyke T."/>
        </authorList>
    </citation>
    <scope>NUCLEOTIDE SEQUENCE [LARGE SCALE GENOMIC DNA]</scope>
    <source>
        <strain evidence="2 3">XH-48</strain>
    </source>
</reference>
<organism evidence="2 3">
    <name type="scientific">Halostagnicola larsenii XH-48</name>
    <dbReference type="NCBI Taxonomy" id="797299"/>
    <lineage>
        <taxon>Archaea</taxon>
        <taxon>Methanobacteriati</taxon>
        <taxon>Methanobacteriota</taxon>
        <taxon>Stenosarchaea group</taxon>
        <taxon>Halobacteria</taxon>
        <taxon>Halobacteriales</taxon>
        <taxon>Natrialbaceae</taxon>
        <taxon>Halostagnicola</taxon>
    </lineage>
</organism>
<dbReference type="OrthoDB" id="205571at2157"/>
<sequence length="87" mass="9853">MTPRETQLPDRKRARQRERALGAELEQVTARLDTTERQLRLLQNTIRAVAREADVSVDGPCGHCGRSHLLITDGMLHCPSCGYRRTL</sequence>
<evidence type="ECO:0000256" key="1">
    <source>
        <dbReference type="SAM" id="Coils"/>
    </source>
</evidence>
<gene>
    <name evidence="2" type="ORF">HALLA_04880</name>
</gene>
<dbReference type="HOGENOM" id="CLU_190389_0_0_2"/>
<dbReference type="Proteomes" id="UP000019024">
    <property type="component" value="Chromosome"/>
</dbReference>
<feature type="coiled-coil region" evidence="1">
    <location>
        <begin position="11"/>
        <end position="52"/>
    </location>
</feature>
<protein>
    <submittedName>
        <fullName evidence="2">Uncharacterized protein</fullName>
    </submittedName>
</protein>
<dbReference type="eggNOG" id="arCOG11533">
    <property type="taxonomic scope" value="Archaea"/>
</dbReference>
<name>W0JMW3_9EURY</name>
<accession>W0JMW3</accession>
<proteinExistence type="predicted"/>
<keyword evidence="1" id="KW-0175">Coiled coil</keyword>
<dbReference type="EMBL" id="CP007055">
    <property type="protein sequence ID" value="AHF98307.1"/>
    <property type="molecule type" value="Genomic_DNA"/>
</dbReference>
<evidence type="ECO:0000313" key="3">
    <source>
        <dbReference type="Proteomes" id="UP000019024"/>
    </source>
</evidence>
<keyword evidence="3" id="KW-1185">Reference proteome</keyword>
<dbReference type="AlphaFoldDB" id="W0JMW3"/>
<dbReference type="KEGG" id="hlr:HALLA_04880"/>